<dbReference type="Proteomes" id="UP000789396">
    <property type="component" value="Unassembled WGS sequence"/>
</dbReference>
<feature type="non-terminal residue" evidence="1">
    <location>
        <position position="1"/>
    </location>
</feature>
<evidence type="ECO:0000313" key="1">
    <source>
        <dbReference type="EMBL" id="CAG8618436.1"/>
    </source>
</evidence>
<comment type="caution">
    <text evidence="1">The sequence shown here is derived from an EMBL/GenBank/DDBJ whole genome shotgun (WGS) entry which is preliminary data.</text>
</comment>
<proteinExistence type="predicted"/>
<dbReference type="OrthoDB" id="10390889at2759"/>
<name>A0A9N9GM12_9GLOM</name>
<dbReference type="EMBL" id="CAJVPZ010010302">
    <property type="protein sequence ID" value="CAG8618436.1"/>
    <property type="molecule type" value="Genomic_DNA"/>
</dbReference>
<sequence length="186" mass="22061">MGAKTLLQQTKKTQKIKTKHFFMQSPNNYLRAFRENIILENETYCFQNNHVYVVYENDLDSNCDYNLYIFHSTREYPATCIDCTDFTETIPPIINDEFPEGDFSPKLRDIKPPIFAELINKKINTDEDAKLALNKFAKQLMENRHEEIKDSSNYIFSFIISDCKFKDFIDKIRETQELVMHHSNLH</sequence>
<dbReference type="AlphaFoldDB" id="A0A9N9GM12"/>
<organism evidence="1 2">
    <name type="scientific">Racocetra fulgida</name>
    <dbReference type="NCBI Taxonomy" id="60492"/>
    <lineage>
        <taxon>Eukaryota</taxon>
        <taxon>Fungi</taxon>
        <taxon>Fungi incertae sedis</taxon>
        <taxon>Mucoromycota</taxon>
        <taxon>Glomeromycotina</taxon>
        <taxon>Glomeromycetes</taxon>
        <taxon>Diversisporales</taxon>
        <taxon>Gigasporaceae</taxon>
        <taxon>Racocetra</taxon>
    </lineage>
</organism>
<keyword evidence="2" id="KW-1185">Reference proteome</keyword>
<protein>
    <submittedName>
        <fullName evidence="1">2357_t:CDS:1</fullName>
    </submittedName>
</protein>
<evidence type="ECO:0000313" key="2">
    <source>
        <dbReference type="Proteomes" id="UP000789396"/>
    </source>
</evidence>
<accession>A0A9N9GM12</accession>
<reference evidence="1" key="1">
    <citation type="submission" date="2021-06" db="EMBL/GenBank/DDBJ databases">
        <authorList>
            <person name="Kallberg Y."/>
            <person name="Tangrot J."/>
            <person name="Rosling A."/>
        </authorList>
    </citation>
    <scope>NUCLEOTIDE SEQUENCE</scope>
    <source>
        <strain evidence="1">IN212</strain>
    </source>
</reference>
<gene>
    <name evidence="1" type="ORF">RFULGI_LOCUS7264</name>
</gene>